<organism evidence="3 4">
    <name type="scientific">Methylophilales bacterium MBRS-H7</name>
    <dbReference type="NCBI Taxonomy" id="1623450"/>
    <lineage>
        <taxon>Bacteria</taxon>
        <taxon>Pseudomonadati</taxon>
        <taxon>Pseudomonadota</taxon>
        <taxon>Betaproteobacteria</taxon>
        <taxon>Nitrosomonadales</taxon>
        <taxon>OM43 clade</taxon>
    </lineage>
</organism>
<gene>
    <name evidence="3" type="ORF">VI33_03100</name>
</gene>
<feature type="chain" id="PRO_5005206652" evidence="2">
    <location>
        <begin position="24"/>
        <end position="130"/>
    </location>
</feature>
<evidence type="ECO:0000256" key="2">
    <source>
        <dbReference type="SAM" id="SignalP"/>
    </source>
</evidence>
<dbReference type="EMBL" id="CP011002">
    <property type="protein sequence ID" value="AKO65734.1"/>
    <property type="molecule type" value="Genomic_DNA"/>
</dbReference>
<reference evidence="3 4" key="1">
    <citation type="submission" date="2015-03" db="EMBL/GenBank/DDBJ databases">
        <title>Comparative analysis of the OM43 clade including a novel species from Red Sea uncovers genomic and metabolic diversity among marine methylotrophs.</title>
        <authorList>
            <person name="Jimenez-Infante F."/>
            <person name="Ngugi D.K."/>
            <person name="Vinu M."/>
            <person name="Alam I."/>
            <person name="Kamau A."/>
            <person name="Blom J."/>
            <person name="Bajic V.B."/>
            <person name="Stingl U."/>
        </authorList>
    </citation>
    <scope>NUCLEOTIDE SEQUENCE [LARGE SCALE GENOMIC DNA]</scope>
    <source>
        <strain evidence="3 4">MBRSH7</strain>
    </source>
</reference>
<evidence type="ECO:0000256" key="1">
    <source>
        <dbReference type="SAM" id="MobiDB-lite"/>
    </source>
</evidence>
<feature type="signal peptide" evidence="2">
    <location>
        <begin position="1"/>
        <end position="23"/>
    </location>
</feature>
<proteinExistence type="predicted"/>
<evidence type="ECO:0000313" key="4">
    <source>
        <dbReference type="Proteomes" id="UP000066549"/>
    </source>
</evidence>
<sequence length="130" mass="14899">MSYGKNMKKLLLIFLLLPTFAFSETWRCVDDRTLEEFHFERKGGGFDWLSPNRETLPYGIIKETNKYILIRKEFTNKEYASITTLILNKNSQSFSLVIFGADYDGDGMTDDRPVSSSGSCDVYEGKKVTP</sequence>
<accession>A0A0H4IZ12</accession>
<dbReference type="AlphaFoldDB" id="A0A0H4IZ12"/>
<keyword evidence="4" id="KW-1185">Reference proteome</keyword>
<name>A0A0H4IZ12_9PROT</name>
<protein>
    <submittedName>
        <fullName evidence="3">Uncharacterized protein</fullName>
    </submittedName>
</protein>
<evidence type="ECO:0000313" key="3">
    <source>
        <dbReference type="EMBL" id="AKO65734.1"/>
    </source>
</evidence>
<feature type="region of interest" description="Disordered" evidence="1">
    <location>
        <begin position="110"/>
        <end position="130"/>
    </location>
</feature>
<keyword evidence="2" id="KW-0732">Signal</keyword>
<dbReference type="Proteomes" id="UP000066549">
    <property type="component" value="Chromosome"/>
</dbReference>